<keyword evidence="8" id="KW-1133">Transmembrane helix</keyword>
<evidence type="ECO:0000259" key="9">
    <source>
        <dbReference type="Pfam" id="PF01551"/>
    </source>
</evidence>
<dbReference type="EMBL" id="JAOANI010000005">
    <property type="protein sequence ID" value="MCT7357691.1"/>
    <property type="molecule type" value="Genomic_DNA"/>
</dbReference>
<feature type="transmembrane region" description="Helical" evidence="8">
    <location>
        <begin position="12"/>
        <end position="31"/>
    </location>
</feature>
<dbReference type="Pfam" id="PF04225">
    <property type="entry name" value="LysM_OapA"/>
    <property type="match status" value="1"/>
</dbReference>
<dbReference type="GO" id="GO:0004222">
    <property type="term" value="F:metalloendopeptidase activity"/>
    <property type="evidence" value="ECO:0007669"/>
    <property type="project" value="TreeGrafter"/>
</dbReference>
<dbReference type="GO" id="GO:0006508">
    <property type="term" value="P:proteolysis"/>
    <property type="evidence" value="ECO:0007669"/>
    <property type="project" value="UniProtKB-KW"/>
</dbReference>
<keyword evidence="8" id="KW-0472">Membrane</keyword>
<dbReference type="Pfam" id="PF01551">
    <property type="entry name" value="Peptidase_M23"/>
    <property type="match status" value="1"/>
</dbReference>
<sequence length="429" mass="48353">MALSGRLQYFPLTHLLGVLTAMVVLLMLLFWPHAPEKNLQQTRYIIEMPDNTPEPRNEVTALNWEEATVRPGDNLSILFSRHNLSAADVIEIAAIAPKDAIQLKPGQTLHWVRSQDNHVQQFQIELSPLARHTFERSTDGSLKYELAERNADYRPRFVGTTIENSLFLDGSRAAIPEQILIELAAIFGWDIDFALDIRQGDRFSLIYDEVFLDGEKIGNGNILIARFINQGRELTAVRYEDKNGDANYYTPEGQSMRKAFLRNPIDFARISSRFNLNRKHPVLNTLRAHRGTDYAAPTGTPIKAAGDGKVVFAGRKGGFGNCVIIQHGSRYQTLYAHMSKFNRSARVGRSIKQGQVIGYVGSTGLATGPHLHYEFRVDGVHRDSLRVKLPKADSIPSQEKATFRQKSQSMVSWLNSYNENEDNRVGAFQ</sequence>
<keyword evidence="5" id="KW-0378">Hydrolase</keyword>
<keyword evidence="8" id="KW-0812">Transmembrane</keyword>
<dbReference type="InterPro" id="IPR045834">
    <property type="entry name" value="Csd3_N2"/>
</dbReference>
<dbReference type="SUPFAM" id="SSF51261">
    <property type="entry name" value="Duplicated hybrid motif"/>
    <property type="match status" value="1"/>
</dbReference>
<dbReference type="InterPro" id="IPR007340">
    <property type="entry name" value="LysM_Opacity-associatedA"/>
</dbReference>
<dbReference type="CDD" id="cd12797">
    <property type="entry name" value="M23_peptidase"/>
    <property type="match status" value="1"/>
</dbReference>
<dbReference type="GO" id="GO:0046872">
    <property type="term" value="F:metal ion binding"/>
    <property type="evidence" value="ECO:0007669"/>
    <property type="project" value="UniProtKB-KW"/>
</dbReference>
<keyword evidence="4" id="KW-0479">Metal-binding</keyword>
<dbReference type="InterPro" id="IPR011055">
    <property type="entry name" value="Dup_hybrid_motif"/>
</dbReference>
<reference evidence="12" key="1">
    <citation type="journal article" date="2022" name="Front. Microbiol.">
        <title>Genome-based taxonomic rearrangement of Oceanobacter-related bacteria including the description of Thalassolituus hydrocarbonoclasticus sp. nov. and Thalassolituus pacificus sp. nov. and emended description of the genus Thalassolituus.</title>
        <authorList>
            <person name="Dong C."/>
            <person name="Wei L."/>
            <person name="Wang J."/>
            <person name="Lai Q."/>
            <person name="Huang Z."/>
            <person name="Shao Z."/>
        </authorList>
    </citation>
    <scope>NUCLEOTIDE SEQUENCE</scope>
    <source>
        <strain evidence="12">59MF3M-4</strain>
    </source>
</reference>
<evidence type="ECO:0000256" key="3">
    <source>
        <dbReference type="ARBA" id="ARBA00022670"/>
    </source>
</evidence>
<evidence type="ECO:0000256" key="2">
    <source>
        <dbReference type="ARBA" id="ARBA00004196"/>
    </source>
</evidence>
<protein>
    <submittedName>
        <fullName evidence="12">Peptidoglycan DD-metalloendopeptidase family protein</fullName>
    </submittedName>
</protein>
<comment type="cofactor">
    <cofactor evidence="1">
        <name>Zn(2+)</name>
        <dbReference type="ChEBI" id="CHEBI:29105"/>
    </cofactor>
</comment>
<organism evidence="12 13">
    <name type="scientific">Thalassolituus pacificus</name>
    <dbReference type="NCBI Taxonomy" id="2975440"/>
    <lineage>
        <taxon>Bacteria</taxon>
        <taxon>Pseudomonadati</taxon>
        <taxon>Pseudomonadota</taxon>
        <taxon>Gammaproteobacteria</taxon>
        <taxon>Oceanospirillales</taxon>
        <taxon>Oceanospirillaceae</taxon>
        <taxon>Thalassolituus</taxon>
    </lineage>
</organism>
<dbReference type="Proteomes" id="UP001147830">
    <property type="component" value="Unassembled WGS sequence"/>
</dbReference>
<feature type="domain" description="M23ase beta-sheet core" evidence="9">
    <location>
        <begin position="288"/>
        <end position="383"/>
    </location>
</feature>
<evidence type="ECO:0000259" key="11">
    <source>
        <dbReference type="Pfam" id="PF19425"/>
    </source>
</evidence>
<evidence type="ECO:0000313" key="12">
    <source>
        <dbReference type="EMBL" id="MCT7357691.1"/>
    </source>
</evidence>
<dbReference type="RefSeq" id="WP_260974626.1">
    <property type="nucleotide sequence ID" value="NZ_JAOANI010000005.1"/>
</dbReference>
<evidence type="ECO:0000256" key="1">
    <source>
        <dbReference type="ARBA" id="ARBA00001947"/>
    </source>
</evidence>
<keyword evidence="6" id="KW-0862">Zinc</keyword>
<dbReference type="PANTHER" id="PTHR21666">
    <property type="entry name" value="PEPTIDASE-RELATED"/>
    <property type="match status" value="1"/>
</dbReference>
<feature type="domain" description="Opacity-associated protein A LysM-like" evidence="10">
    <location>
        <begin position="63"/>
        <end position="145"/>
    </location>
</feature>
<evidence type="ECO:0000256" key="4">
    <source>
        <dbReference type="ARBA" id="ARBA00022723"/>
    </source>
</evidence>
<dbReference type="PANTHER" id="PTHR21666:SF288">
    <property type="entry name" value="CELL DIVISION PROTEIN YTFB"/>
    <property type="match status" value="1"/>
</dbReference>
<keyword evidence="13" id="KW-1185">Reference proteome</keyword>
<dbReference type="GO" id="GO:0030313">
    <property type="term" value="C:cell envelope"/>
    <property type="evidence" value="ECO:0007669"/>
    <property type="project" value="UniProtKB-SubCell"/>
</dbReference>
<dbReference type="FunFam" id="2.70.70.10:FF:000002">
    <property type="entry name" value="Murein DD-endopeptidase MepM"/>
    <property type="match status" value="1"/>
</dbReference>
<dbReference type="Pfam" id="PF19425">
    <property type="entry name" value="Csd3_N2"/>
    <property type="match status" value="1"/>
</dbReference>
<reference evidence="12" key="2">
    <citation type="submission" date="2022-08" db="EMBL/GenBank/DDBJ databases">
        <authorList>
            <person name="Dong C."/>
        </authorList>
    </citation>
    <scope>NUCLEOTIDE SEQUENCE</scope>
    <source>
        <strain evidence="12">59MF3M-4</strain>
    </source>
</reference>
<dbReference type="GO" id="GO:0042834">
    <property type="term" value="F:peptidoglycan binding"/>
    <property type="evidence" value="ECO:0007669"/>
    <property type="project" value="InterPro"/>
</dbReference>
<evidence type="ECO:0000256" key="7">
    <source>
        <dbReference type="ARBA" id="ARBA00023049"/>
    </source>
</evidence>
<gene>
    <name evidence="12" type="ORF">NYR02_01485</name>
</gene>
<evidence type="ECO:0000256" key="6">
    <source>
        <dbReference type="ARBA" id="ARBA00022833"/>
    </source>
</evidence>
<proteinExistence type="predicted"/>
<name>A0A9X3AF90_9GAMM</name>
<dbReference type="InterPro" id="IPR016047">
    <property type="entry name" value="M23ase_b-sheet_dom"/>
</dbReference>
<keyword evidence="7" id="KW-0482">Metalloprotease</keyword>
<comment type="caution">
    <text evidence="12">The sequence shown here is derived from an EMBL/GenBank/DDBJ whole genome shotgun (WGS) entry which is preliminary data.</text>
</comment>
<comment type="subcellular location">
    <subcellularLocation>
        <location evidence="2">Cell envelope</location>
    </subcellularLocation>
</comment>
<feature type="domain" description="Csd3-like second N-terminal" evidence="11">
    <location>
        <begin position="153"/>
        <end position="275"/>
    </location>
</feature>
<accession>A0A9X3AF90</accession>
<evidence type="ECO:0000259" key="10">
    <source>
        <dbReference type="Pfam" id="PF04225"/>
    </source>
</evidence>
<dbReference type="InterPro" id="IPR050570">
    <property type="entry name" value="Cell_wall_metabolism_enzyme"/>
</dbReference>
<dbReference type="AlphaFoldDB" id="A0A9X3AF90"/>
<evidence type="ECO:0000256" key="5">
    <source>
        <dbReference type="ARBA" id="ARBA00022801"/>
    </source>
</evidence>
<keyword evidence="3" id="KW-0645">Protease</keyword>
<evidence type="ECO:0000313" key="13">
    <source>
        <dbReference type="Proteomes" id="UP001147830"/>
    </source>
</evidence>
<dbReference type="Gene3D" id="3.10.450.350">
    <property type="match status" value="2"/>
</dbReference>
<dbReference type="Gene3D" id="2.70.70.10">
    <property type="entry name" value="Glucose Permease (Domain IIA)"/>
    <property type="match status" value="1"/>
</dbReference>
<evidence type="ECO:0000256" key="8">
    <source>
        <dbReference type="SAM" id="Phobius"/>
    </source>
</evidence>